<dbReference type="InterPro" id="IPR002130">
    <property type="entry name" value="Cyclophilin-type_PPIase_dom"/>
</dbReference>
<evidence type="ECO:0000256" key="4">
    <source>
        <dbReference type="SAM" id="SignalP"/>
    </source>
</evidence>
<dbReference type="PROSITE" id="PS50072">
    <property type="entry name" value="CSA_PPIASE_2"/>
    <property type="match status" value="1"/>
</dbReference>
<dbReference type="EMBL" id="JBHRXV010000011">
    <property type="protein sequence ID" value="MFC3714104.1"/>
    <property type="molecule type" value="Genomic_DNA"/>
</dbReference>
<dbReference type="EC" id="5.2.1.8" evidence="1"/>
<dbReference type="Proteomes" id="UP001595615">
    <property type="component" value="Unassembled WGS sequence"/>
</dbReference>
<dbReference type="PANTHER" id="PTHR43246">
    <property type="entry name" value="PEPTIDYL-PROLYL CIS-TRANS ISOMERASE CYP38, CHLOROPLASTIC"/>
    <property type="match status" value="1"/>
</dbReference>
<evidence type="ECO:0000256" key="1">
    <source>
        <dbReference type="ARBA" id="ARBA00013194"/>
    </source>
</evidence>
<evidence type="ECO:0000313" key="7">
    <source>
        <dbReference type="Proteomes" id="UP001595615"/>
    </source>
</evidence>
<evidence type="ECO:0000313" key="6">
    <source>
        <dbReference type="EMBL" id="MFC3714104.1"/>
    </source>
</evidence>
<evidence type="ECO:0000259" key="5">
    <source>
        <dbReference type="PROSITE" id="PS50072"/>
    </source>
</evidence>
<sequence length="291" mass="31600">MKRLALAIAAVSLTAFAPAKKPGTAEAVAAAQPADWRRVDPANTLYMEVNGGTVIIELAPQFAPLHVDNIKTLVKERFFDGTSINRVQENYVTQWGDGTEKKSLGTAKATLPLEAERSAKGLAFTRLNHRDAYARQVGFVDGFQAASDGKGRAWMAQCYGVVGVGRGESTESGSGAELYTMIGQAPRHLDRNYAGVGRILQGMELMTALPRGTGQLGFYEQESQRVPIKRVRLGTDVPAAERIDLEVMRTDGKAFATFVDARANRERDGFMIGMRGVDLCNIRVPVRPAAK</sequence>
<feature type="domain" description="PPIase cyclophilin-type" evidence="5">
    <location>
        <begin position="52"/>
        <end position="233"/>
    </location>
</feature>
<feature type="chain" id="PRO_5047381364" description="peptidylprolyl isomerase" evidence="4">
    <location>
        <begin position="18"/>
        <end position="291"/>
    </location>
</feature>
<proteinExistence type="predicted"/>
<protein>
    <recommendedName>
        <fullName evidence="1">peptidylprolyl isomerase</fullName>
        <ecNumber evidence="1">5.2.1.8</ecNumber>
    </recommendedName>
</protein>
<accession>A0ABV7XHB2</accession>
<comment type="caution">
    <text evidence="6">The sequence shown here is derived from an EMBL/GenBank/DDBJ whole genome shotgun (WGS) entry which is preliminary data.</text>
</comment>
<keyword evidence="7" id="KW-1185">Reference proteome</keyword>
<evidence type="ECO:0000256" key="3">
    <source>
        <dbReference type="ARBA" id="ARBA00023235"/>
    </source>
</evidence>
<feature type="signal peptide" evidence="4">
    <location>
        <begin position="1"/>
        <end position="17"/>
    </location>
</feature>
<dbReference type="InterPro" id="IPR029000">
    <property type="entry name" value="Cyclophilin-like_dom_sf"/>
</dbReference>
<dbReference type="SUPFAM" id="SSF50891">
    <property type="entry name" value="Cyclophilin-like"/>
    <property type="match status" value="1"/>
</dbReference>
<organism evidence="6 7">
    <name type="scientific">Sphingoaurantiacus capsulatus</name>
    <dbReference type="NCBI Taxonomy" id="1771310"/>
    <lineage>
        <taxon>Bacteria</taxon>
        <taxon>Pseudomonadati</taxon>
        <taxon>Pseudomonadota</taxon>
        <taxon>Alphaproteobacteria</taxon>
        <taxon>Sphingomonadales</taxon>
        <taxon>Sphingosinicellaceae</taxon>
        <taxon>Sphingoaurantiacus</taxon>
    </lineage>
</organism>
<name>A0ABV7XHB2_9SPHN</name>
<dbReference type="InterPro" id="IPR044665">
    <property type="entry name" value="E_coli_cyclophilin_A-like"/>
</dbReference>
<dbReference type="Pfam" id="PF00160">
    <property type="entry name" value="Pro_isomerase"/>
    <property type="match status" value="1"/>
</dbReference>
<reference evidence="7" key="1">
    <citation type="journal article" date="2019" name="Int. J. Syst. Evol. Microbiol.">
        <title>The Global Catalogue of Microorganisms (GCM) 10K type strain sequencing project: providing services to taxonomists for standard genome sequencing and annotation.</title>
        <authorList>
            <consortium name="The Broad Institute Genomics Platform"/>
            <consortium name="The Broad Institute Genome Sequencing Center for Infectious Disease"/>
            <person name="Wu L."/>
            <person name="Ma J."/>
        </authorList>
    </citation>
    <scope>NUCLEOTIDE SEQUENCE [LARGE SCALE GENOMIC DNA]</scope>
    <source>
        <strain evidence="7">KCTC 42644</strain>
    </source>
</reference>
<keyword evidence="4" id="KW-0732">Signal</keyword>
<dbReference type="GO" id="GO:0003755">
    <property type="term" value="F:peptidyl-prolyl cis-trans isomerase activity"/>
    <property type="evidence" value="ECO:0007669"/>
    <property type="project" value="UniProtKB-EC"/>
</dbReference>
<gene>
    <name evidence="6" type="ORF">ACFOMD_16150</name>
</gene>
<keyword evidence="2" id="KW-0697">Rotamase</keyword>
<dbReference type="RefSeq" id="WP_380863225.1">
    <property type="nucleotide sequence ID" value="NZ_JBHRXV010000011.1"/>
</dbReference>
<keyword evidence="3 6" id="KW-0413">Isomerase</keyword>
<dbReference type="Gene3D" id="2.40.100.10">
    <property type="entry name" value="Cyclophilin-like"/>
    <property type="match status" value="1"/>
</dbReference>
<evidence type="ECO:0000256" key="2">
    <source>
        <dbReference type="ARBA" id="ARBA00023110"/>
    </source>
</evidence>